<protein>
    <recommendedName>
        <fullName evidence="7">Peptidase C39-like domain-containing protein</fullName>
    </recommendedName>
</protein>
<feature type="domain" description="SbsA Ig-like" evidence="3">
    <location>
        <begin position="387"/>
        <end position="479"/>
    </location>
</feature>
<dbReference type="PANTHER" id="PTHR37806">
    <property type="entry name" value="LMO0724 PROTEIN"/>
    <property type="match status" value="1"/>
</dbReference>
<comment type="caution">
    <text evidence="5">The sequence shown here is derived from an EMBL/GenBank/DDBJ whole genome shotgun (WGS) entry which is preliminary data.</text>
</comment>
<dbReference type="EMBL" id="MFJD01000001">
    <property type="protein sequence ID" value="OGG05052.1"/>
    <property type="molecule type" value="Genomic_DNA"/>
</dbReference>
<dbReference type="Pfam" id="PF13205">
    <property type="entry name" value="Big_5"/>
    <property type="match status" value="2"/>
</dbReference>
<dbReference type="AlphaFoldDB" id="A0A1F5YYS6"/>
<keyword evidence="2" id="KW-0812">Transmembrane</keyword>
<dbReference type="InterPro" id="IPR032812">
    <property type="entry name" value="SbsA_Ig"/>
</dbReference>
<name>A0A1F5YYS6_9BACT</name>
<dbReference type="Proteomes" id="UP000178448">
    <property type="component" value="Unassembled WGS sequence"/>
</dbReference>
<keyword evidence="2" id="KW-0472">Membrane</keyword>
<accession>A0A1F5YYS6</accession>
<gene>
    <name evidence="5" type="ORF">A2Z33_07270</name>
</gene>
<keyword evidence="1" id="KW-0732">Signal</keyword>
<feature type="domain" description="Peptidase C39-like" evidence="4">
    <location>
        <begin position="490"/>
        <end position="635"/>
    </location>
</feature>
<evidence type="ECO:0000256" key="1">
    <source>
        <dbReference type="ARBA" id="ARBA00022729"/>
    </source>
</evidence>
<keyword evidence="2" id="KW-1133">Transmembrane helix</keyword>
<evidence type="ECO:0008006" key="7">
    <source>
        <dbReference type="Google" id="ProtNLM"/>
    </source>
</evidence>
<evidence type="ECO:0000259" key="4">
    <source>
        <dbReference type="Pfam" id="PF13529"/>
    </source>
</evidence>
<dbReference type="Gene3D" id="3.90.70.10">
    <property type="entry name" value="Cysteine proteinases"/>
    <property type="match status" value="1"/>
</dbReference>
<proteinExistence type="predicted"/>
<dbReference type="Pfam" id="PF13529">
    <property type="entry name" value="Peptidase_C39_2"/>
    <property type="match status" value="1"/>
</dbReference>
<dbReference type="InterPro" id="IPR039564">
    <property type="entry name" value="Peptidase_C39-like"/>
</dbReference>
<feature type="domain" description="SbsA Ig-like" evidence="3">
    <location>
        <begin position="287"/>
        <end position="381"/>
    </location>
</feature>
<evidence type="ECO:0000313" key="6">
    <source>
        <dbReference type="Proteomes" id="UP000178448"/>
    </source>
</evidence>
<evidence type="ECO:0000256" key="2">
    <source>
        <dbReference type="SAM" id="Phobius"/>
    </source>
</evidence>
<sequence>MEITGSHFELLIILFVMMLLVAVKPRLLTPWKILKKRADQQFYQPKNSDAPPPILTGILRTLMAVLAVTGIVSLLRQTPEVILTRPQAAAAIGSYDKPVEFVFNVPVDMRKIGVHNTAVMQGTWEKVNYLPFLPIGRIIRFIPTGTSLPGTTAMFYLSNISKPLSPKPGGEFLLEALTPELPVVISVSPSDGAMDIALDTGIEFILDKPGDPALEWSAQIEPSVLYNLTFKDGRTVRISFPERLQSGTFYQVSLITVPAVYDFATGETSGYGDKTLVSAAGFTTLKAPYILSIQPQGTTVAPDSRITVTFQEPMDESSVVSGFTLSPPSPGVSGWNDDSTVYSYTTSPLNRNTTYTVRLKKGIRTKNGGELGADAEYRFKTIGAAGIADTVPRHQSQNIPADSEIRISFDQEVDRPAAESRFSITPTVRGSISWSGSTMIFKPSVPLPFSSPVTFRISSGVPAALGTPSDREYAFTFSTGPEEFVLPVLNLKQQESFTCNIAAARILLKYRGIDINETDLKGKIGMSGSRGNGNPHKGYTADYGTYWEPIQSVLNQFRPTRVYRDFPLGSLTDEVRRGNPVLVWGQNGWSDPHEISWTSTDGTPIYAINGMHSYVVKGYRGTVSNPTHIITSDPWRGDTVLTTADFLDRWKYLNRTALILD</sequence>
<dbReference type="Gene3D" id="2.60.40.3710">
    <property type="match status" value="2"/>
</dbReference>
<evidence type="ECO:0000313" key="5">
    <source>
        <dbReference type="EMBL" id="OGG05052.1"/>
    </source>
</evidence>
<reference evidence="5 6" key="1">
    <citation type="journal article" date="2016" name="Nat. Commun.">
        <title>Thousands of microbial genomes shed light on interconnected biogeochemical processes in an aquifer system.</title>
        <authorList>
            <person name="Anantharaman K."/>
            <person name="Brown C.T."/>
            <person name="Hug L.A."/>
            <person name="Sharon I."/>
            <person name="Castelle C.J."/>
            <person name="Probst A.J."/>
            <person name="Thomas B.C."/>
            <person name="Singh A."/>
            <person name="Wilkins M.J."/>
            <person name="Karaoz U."/>
            <person name="Brodie E.L."/>
            <person name="Williams K.H."/>
            <person name="Hubbard S.S."/>
            <person name="Banfield J.F."/>
        </authorList>
    </citation>
    <scope>NUCLEOTIDE SEQUENCE [LARGE SCALE GENOMIC DNA]</scope>
</reference>
<organism evidence="5 6">
    <name type="scientific">Candidatus Gottesmanbacteria bacterium RBG_16_52_11</name>
    <dbReference type="NCBI Taxonomy" id="1798374"/>
    <lineage>
        <taxon>Bacteria</taxon>
        <taxon>Candidatus Gottesmaniibacteriota</taxon>
    </lineage>
</organism>
<dbReference type="PANTHER" id="PTHR37806:SF1">
    <property type="entry name" value="PEPTIDASE C39-LIKE DOMAIN-CONTAINING PROTEIN"/>
    <property type="match status" value="1"/>
</dbReference>
<feature type="transmembrane region" description="Helical" evidence="2">
    <location>
        <begin position="6"/>
        <end position="27"/>
    </location>
</feature>
<dbReference type="STRING" id="1798374.A2Z33_07270"/>
<evidence type="ECO:0000259" key="3">
    <source>
        <dbReference type="Pfam" id="PF13205"/>
    </source>
</evidence>